<dbReference type="InterPro" id="IPR052379">
    <property type="entry name" value="Type_VII_TA_RNase"/>
</dbReference>
<evidence type="ECO:0000256" key="3">
    <source>
        <dbReference type="ARBA" id="ARBA00022801"/>
    </source>
</evidence>
<keyword evidence="2" id="KW-0540">Nuclease</keyword>
<comment type="similarity">
    <text evidence="4">Belongs to the HepT RNase toxin family.</text>
</comment>
<dbReference type="InterPro" id="IPR008201">
    <property type="entry name" value="HepT-like"/>
</dbReference>
<keyword evidence="1" id="KW-1277">Toxin-antitoxin system</keyword>
<protein>
    <recommendedName>
        <fullName evidence="7">DUF86 domain-containing protein</fullName>
    </recommendedName>
</protein>
<dbReference type="GO" id="GO:0110001">
    <property type="term" value="C:toxin-antitoxin complex"/>
    <property type="evidence" value="ECO:0007669"/>
    <property type="project" value="InterPro"/>
</dbReference>
<dbReference type="PANTHER" id="PTHR33397:SF3">
    <property type="entry name" value="MRNA NUCLEASE HEPT"/>
    <property type="match status" value="1"/>
</dbReference>
<reference evidence="6" key="1">
    <citation type="submission" date="2017-09" db="EMBL/GenBank/DDBJ databases">
        <title>Depth-based differentiation of microbial function through sediment-hosted aquifers and enrichment of novel symbionts in the deep terrestrial subsurface.</title>
        <authorList>
            <person name="Probst A.J."/>
            <person name="Ladd B."/>
            <person name="Jarett J.K."/>
            <person name="Geller-Mcgrath D.E."/>
            <person name="Sieber C.M.K."/>
            <person name="Emerson J.B."/>
            <person name="Anantharaman K."/>
            <person name="Thomas B.C."/>
            <person name="Malmstrom R."/>
            <person name="Stieglmeier M."/>
            <person name="Klingl A."/>
            <person name="Woyke T."/>
            <person name="Ryan C.M."/>
            <person name="Banfield J.F."/>
        </authorList>
    </citation>
    <scope>NUCLEOTIDE SEQUENCE [LARGE SCALE GENOMIC DNA]</scope>
</reference>
<name>A0A2H0YMH2_9BACT</name>
<evidence type="ECO:0000256" key="1">
    <source>
        <dbReference type="ARBA" id="ARBA00022649"/>
    </source>
</evidence>
<dbReference type="EMBL" id="PEYD01000009">
    <property type="protein sequence ID" value="PIS39701.1"/>
    <property type="molecule type" value="Genomic_DNA"/>
</dbReference>
<gene>
    <name evidence="5" type="ORF">COT33_00620</name>
</gene>
<evidence type="ECO:0000256" key="2">
    <source>
        <dbReference type="ARBA" id="ARBA00022722"/>
    </source>
</evidence>
<evidence type="ECO:0000313" key="5">
    <source>
        <dbReference type="EMBL" id="PIS39701.1"/>
    </source>
</evidence>
<evidence type="ECO:0000313" key="6">
    <source>
        <dbReference type="Proteomes" id="UP000230088"/>
    </source>
</evidence>
<dbReference type="GO" id="GO:0004540">
    <property type="term" value="F:RNA nuclease activity"/>
    <property type="evidence" value="ECO:0007669"/>
    <property type="project" value="InterPro"/>
</dbReference>
<dbReference type="NCBIfam" id="NF047751">
    <property type="entry name" value="HepT_toxin"/>
    <property type="match status" value="1"/>
</dbReference>
<dbReference type="Gene3D" id="1.20.120.580">
    <property type="entry name" value="bsu32300-like"/>
    <property type="match status" value="1"/>
</dbReference>
<evidence type="ECO:0000256" key="4">
    <source>
        <dbReference type="ARBA" id="ARBA00024207"/>
    </source>
</evidence>
<organism evidence="5 6">
    <name type="scientific">Candidatus Nealsonbacteria bacterium CG08_land_8_20_14_0_20_38_20</name>
    <dbReference type="NCBI Taxonomy" id="1974705"/>
    <lineage>
        <taxon>Bacteria</taxon>
        <taxon>Candidatus Nealsoniibacteriota</taxon>
    </lineage>
</organism>
<dbReference type="PANTHER" id="PTHR33397">
    <property type="entry name" value="UPF0331 PROTEIN YUTE"/>
    <property type="match status" value="1"/>
</dbReference>
<dbReference type="GO" id="GO:0016787">
    <property type="term" value="F:hydrolase activity"/>
    <property type="evidence" value="ECO:0007669"/>
    <property type="project" value="UniProtKB-KW"/>
</dbReference>
<dbReference type="InterPro" id="IPR037038">
    <property type="entry name" value="HepT-like_sf"/>
</dbReference>
<accession>A0A2H0YMH2</accession>
<proteinExistence type="inferred from homology"/>
<dbReference type="AlphaFoldDB" id="A0A2H0YMH2"/>
<evidence type="ECO:0008006" key="7">
    <source>
        <dbReference type="Google" id="ProtNLM"/>
    </source>
</evidence>
<sequence>MRISNGVNKDFVKMKISLIGEEMERLKEFSGFSFQEIVTNFIRQATVERLLERIINRAIDINQHLIGELLPEEMQSPKSYKETFLKLAELGVYPKEFAESIAKSAGTRNVLVHDYNNVDYSKIYSSVSDCLKDYHQYCDYILLFISEKIPK</sequence>
<keyword evidence="3" id="KW-0378">Hydrolase</keyword>
<dbReference type="Proteomes" id="UP000230088">
    <property type="component" value="Unassembled WGS sequence"/>
</dbReference>
<dbReference type="Pfam" id="PF01934">
    <property type="entry name" value="HepT-like"/>
    <property type="match status" value="1"/>
</dbReference>
<comment type="caution">
    <text evidence="5">The sequence shown here is derived from an EMBL/GenBank/DDBJ whole genome shotgun (WGS) entry which is preliminary data.</text>
</comment>